<dbReference type="EMBL" id="ML976674">
    <property type="protein sequence ID" value="KAF1974579.1"/>
    <property type="molecule type" value="Genomic_DNA"/>
</dbReference>
<feature type="compositionally biased region" description="Basic and acidic residues" evidence="1">
    <location>
        <begin position="17"/>
        <end position="31"/>
    </location>
</feature>
<sequence>MFDRPSPSRRPKNIRALLEKRRTTTETEMERSSVQGDDPSTPDEQPAHIQPATPALAVRNTAEVEKYREKEEHEDSEKPQKSDPAAPIKYTETQGWKTLIKNAETLAALESAKKADAIQWTDVDGCKGSEKKA</sequence>
<feature type="compositionally biased region" description="Basic and acidic residues" evidence="1">
    <location>
        <begin position="62"/>
        <end position="81"/>
    </location>
</feature>
<feature type="region of interest" description="Disordered" evidence="1">
    <location>
        <begin position="1"/>
        <end position="89"/>
    </location>
</feature>
<gene>
    <name evidence="2" type="ORF">BU23DRAFT_567385</name>
</gene>
<evidence type="ECO:0000313" key="2">
    <source>
        <dbReference type="EMBL" id="KAF1974579.1"/>
    </source>
</evidence>
<proteinExistence type="predicted"/>
<name>A0A6A5VDY8_9PLEO</name>
<organism evidence="2 3">
    <name type="scientific">Bimuria novae-zelandiae CBS 107.79</name>
    <dbReference type="NCBI Taxonomy" id="1447943"/>
    <lineage>
        <taxon>Eukaryota</taxon>
        <taxon>Fungi</taxon>
        <taxon>Dikarya</taxon>
        <taxon>Ascomycota</taxon>
        <taxon>Pezizomycotina</taxon>
        <taxon>Dothideomycetes</taxon>
        <taxon>Pleosporomycetidae</taxon>
        <taxon>Pleosporales</taxon>
        <taxon>Massarineae</taxon>
        <taxon>Didymosphaeriaceae</taxon>
        <taxon>Bimuria</taxon>
    </lineage>
</organism>
<keyword evidence="3" id="KW-1185">Reference proteome</keyword>
<accession>A0A6A5VDY8</accession>
<dbReference type="Proteomes" id="UP000800036">
    <property type="component" value="Unassembled WGS sequence"/>
</dbReference>
<dbReference type="AlphaFoldDB" id="A0A6A5VDY8"/>
<evidence type="ECO:0000313" key="3">
    <source>
        <dbReference type="Proteomes" id="UP000800036"/>
    </source>
</evidence>
<evidence type="ECO:0000256" key="1">
    <source>
        <dbReference type="SAM" id="MobiDB-lite"/>
    </source>
</evidence>
<protein>
    <submittedName>
        <fullName evidence="2">Uncharacterized protein</fullName>
    </submittedName>
</protein>
<reference evidence="2" key="1">
    <citation type="journal article" date="2020" name="Stud. Mycol.">
        <title>101 Dothideomycetes genomes: a test case for predicting lifestyles and emergence of pathogens.</title>
        <authorList>
            <person name="Haridas S."/>
            <person name="Albert R."/>
            <person name="Binder M."/>
            <person name="Bloem J."/>
            <person name="Labutti K."/>
            <person name="Salamov A."/>
            <person name="Andreopoulos B."/>
            <person name="Baker S."/>
            <person name="Barry K."/>
            <person name="Bills G."/>
            <person name="Bluhm B."/>
            <person name="Cannon C."/>
            <person name="Castanera R."/>
            <person name="Culley D."/>
            <person name="Daum C."/>
            <person name="Ezra D."/>
            <person name="Gonzalez J."/>
            <person name="Henrissat B."/>
            <person name="Kuo A."/>
            <person name="Liang C."/>
            <person name="Lipzen A."/>
            <person name="Lutzoni F."/>
            <person name="Magnuson J."/>
            <person name="Mondo S."/>
            <person name="Nolan M."/>
            <person name="Ohm R."/>
            <person name="Pangilinan J."/>
            <person name="Park H.-J."/>
            <person name="Ramirez L."/>
            <person name="Alfaro M."/>
            <person name="Sun H."/>
            <person name="Tritt A."/>
            <person name="Yoshinaga Y."/>
            <person name="Zwiers L.-H."/>
            <person name="Turgeon B."/>
            <person name="Goodwin S."/>
            <person name="Spatafora J."/>
            <person name="Crous P."/>
            <person name="Grigoriev I."/>
        </authorList>
    </citation>
    <scope>NUCLEOTIDE SEQUENCE</scope>
    <source>
        <strain evidence="2">CBS 107.79</strain>
    </source>
</reference>